<dbReference type="Gene3D" id="1.10.443.10">
    <property type="entry name" value="Intergrase catalytic core"/>
    <property type="match status" value="1"/>
</dbReference>
<dbReference type="InterPro" id="IPR011010">
    <property type="entry name" value="DNA_brk_join_enz"/>
</dbReference>
<dbReference type="GO" id="GO:0015074">
    <property type="term" value="P:DNA integration"/>
    <property type="evidence" value="ECO:0007669"/>
    <property type="project" value="InterPro"/>
</dbReference>
<dbReference type="GO" id="GO:0006310">
    <property type="term" value="P:DNA recombination"/>
    <property type="evidence" value="ECO:0007669"/>
    <property type="project" value="UniProtKB-KW"/>
</dbReference>
<dbReference type="EMBL" id="CP159872">
    <property type="protein sequence ID" value="XCM83348.1"/>
    <property type="molecule type" value="Genomic_DNA"/>
</dbReference>
<dbReference type="SUPFAM" id="SSF56349">
    <property type="entry name" value="DNA breaking-rejoining enzymes"/>
    <property type="match status" value="1"/>
</dbReference>
<keyword evidence="1" id="KW-0233">DNA recombination</keyword>
<name>A0AAU8K7D9_9ACTN</name>
<dbReference type="KEGG" id="kcm:ABWK59_32690"/>
<gene>
    <name evidence="3" type="ORF">ABWK59_32690</name>
</gene>
<dbReference type="GO" id="GO:0003677">
    <property type="term" value="F:DNA binding"/>
    <property type="evidence" value="ECO:0007669"/>
    <property type="project" value="InterPro"/>
</dbReference>
<protein>
    <recommendedName>
        <fullName evidence="4">Tyr recombinase domain-containing protein</fullName>
    </recommendedName>
</protein>
<evidence type="ECO:0000313" key="3">
    <source>
        <dbReference type="EMBL" id="XCM83348.1"/>
    </source>
</evidence>
<organism evidence="3">
    <name type="scientific">Kitasatospora camelliae</name>
    <dbReference type="NCBI Taxonomy" id="3156397"/>
    <lineage>
        <taxon>Bacteria</taxon>
        <taxon>Bacillati</taxon>
        <taxon>Actinomycetota</taxon>
        <taxon>Actinomycetes</taxon>
        <taxon>Kitasatosporales</taxon>
        <taxon>Streptomycetaceae</taxon>
        <taxon>Kitasatospora</taxon>
    </lineage>
</organism>
<accession>A0AAU8K7D9</accession>
<sequence length="171" mass="18573">MSSALDQGRHPSLRVRALAGRWRGGRTTRRSPACPVGRTAPRHPDGTPKQEIELTAEERAELSFFSGETVNTVVKKTAKAAFTRIAHLTANERVEHGYNALRDAATAGKVPAHGLRAGGATELKEAGASDEQIAELGDWAKGSKAMQRYFRAIKVREDNPWAAARQARCMA</sequence>
<dbReference type="AlphaFoldDB" id="A0AAU8K7D9"/>
<dbReference type="RefSeq" id="WP_354644284.1">
    <property type="nucleotide sequence ID" value="NZ_CP159872.1"/>
</dbReference>
<evidence type="ECO:0000256" key="2">
    <source>
        <dbReference type="SAM" id="MobiDB-lite"/>
    </source>
</evidence>
<proteinExistence type="predicted"/>
<dbReference type="InterPro" id="IPR013762">
    <property type="entry name" value="Integrase-like_cat_sf"/>
</dbReference>
<feature type="region of interest" description="Disordered" evidence="2">
    <location>
        <begin position="23"/>
        <end position="48"/>
    </location>
</feature>
<evidence type="ECO:0000256" key="1">
    <source>
        <dbReference type="ARBA" id="ARBA00023172"/>
    </source>
</evidence>
<evidence type="ECO:0008006" key="4">
    <source>
        <dbReference type="Google" id="ProtNLM"/>
    </source>
</evidence>
<reference evidence="3" key="1">
    <citation type="submission" date="2024-06" db="EMBL/GenBank/DDBJ databases">
        <title>The genome sequences of Kitasatospora sp. strain HUAS MG31.</title>
        <authorList>
            <person name="Mo P."/>
        </authorList>
    </citation>
    <scope>NUCLEOTIDE SEQUENCE</scope>
    <source>
        <strain evidence="3">HUAS MG31</strain>
    </source>
</reference>